<dbReference type="AlphaFoldDB" id="A0A2L0HBX5"/>
<accession>A0A2L0HBX5</accession>
<reference evidence="1 2" key="1">
    <citation type="submission" date="2017-10" db="EMBL/GenBank/DDBJ databases">
        <title>Analysis of the genome sequences of Rhizobium populations associated to common bean (phaseolus vulgaris).</title>
        <authorList>
            <person name="Bustos P."/>
            <person name="Santamaria R.I."/>
            <person name="Miranda-Sanchez F."/>
            <person name="Perez-Carrascal O."/>
            <person name="Juarez S."/>
            <person name="Lozano L."/>
            <person name="Martinez-Flores I."/>
            <person name="Vinuesa P."/>
            <person name="Martinez-Romero E."/>
            <person name="Cevallos M.A."/>
            <person name="Romero D."/>
            <person name="Davila G."/>
            <person name="Gonzalez V."/>
        </authorList>
    </citation>
    <scope>NUCLEOTIDE SEQUENCE [LARGE SCALE GENOMIC DNA]</scope>
    <source>
        <strain evidence="1 2">NXT3</strain>
        <plasmid evidence="2">Plasmid psfrenxt3b</plasmid>
    </source>
</reference>
<geneLocation type="plasmid" evidence="2">
    <name>psfrenxt3b</name>
</geneLocation>
<evidence type="ECO:0000313" key="1">
    <source>
        <dbReference type="EMBL" id="AUX78966.1"/>
    </source>
</evidence>
<gene>
    <name evidence="1" type="ORF">NXT3_PB00310</name>
</gene>
<evidence type="ECO:0000313" key="2">
    <source>
        <dbReference type="Proteomes" id="UP000239340"/>
    </source>
</evidence>
<keyword evidence="1" id="KW-0614">Plasmid</keyword>
<name>A0A2L0HBX5_RHIFR</name>
<dbReference type="Proteomes" id="UP000239340">
    <property type="component" value="Plasmid pSfreNXT3b"/>
</dbReference>
<organism evidence="1 2">
    <name type="scientific">Rhizobium fredii</name>
    <name type="common">Sinorhizobium fredii</name>
    <dbReference type="NCBI Taxonomy" id="380"/>
    <lineage>
        <taxon>Bacteria</taxon>
        <taxon>Pseudomonadati</taxon>
        <taxon>Pseudomonadota</taxon>
        <taxon>Alphaproteobacteria</taxon>
        <taxon>Hyphomicrobiales</taxon>
        <taxon>Rhizobiaceae</taxon>
        <taxon>Sinorhizobium/Ensifer group</taxon>
        <taxon>Sinorhizobium</taxon>
    </lineage>
</organism>
<dbReference type="EMBL" id="CP024309">
    <property type="protein sequence ID" value="AUX78966.1"/>
    <property type="molecule type" value="Genomic_DNA"/>
</dbReference>
<proteinExistence type="predicted"/>
<protein>
    <submittedName>
        <fullName evidence="1">Uncharacterized protein</fullName>
    </submittedName>
</protein>
<sequence>MQWISPSAATPELFHSKRLGELNYDRTGFSHQRAGRNRFLRAGDQGRRIALLLQTTAAQLKGIEFWCSVDRPS</sequence>